<dbReference type="AlphaFoldDB" id="A0A1E8GM49"/>
<sequence>MDTSYCRERIERLLVGRTGIIVKVIHKVADTVYLRPIVLKLNIDHDECISMLFVGACFFCESRSIKHTAIYFSKNILIGFYNYLIHQVGIKINQESWR</sequence>
<dbReference type="STRING" id="1859473.BG261_01720"/>
<dbReference type="Proteomes" id="UP000178622">
    <property type="component" value="Unassembled WGS sequence"/>
</dbReference>
<comment type="caution">
    <text evidence="1">The sequence shown here is derived from an EMBL/GenBank/DDBJ whole genome shotgun (WGS) entry which is preliminary data.</text>
</comment>
<evidence type="ECO:0000313" key="2">
    <source>
        <dbReference type="Proteomes" id="UP000178622"/>
    </source>
</evidence>
<evidence type="ECO:0000313" key="1">
    <source>
        <dbReference type="EMBL" id="OFI49325.1"/>
    </source>
</evidence>
<name>A0A1E8GM49_9LACT</name>
<reference evidence="2" key="1">
    <citation type="submission" date="2016-09" db="EMBL/GenBank/DDBJ databases">
        <title>Draft genome sequence of a novel species of the family Streptococcaceae isolated from flowers.</title>
        <authorList>
            <person name="Chuah L.-O."/>
            <person name="Yap K.-P."/>
            <person name="Thong K.L."/>
            <person name="Liong M.T."/>
            <person name="Ahmad R."/>
            <person name="Rusul G."/>
        </authorList>
    </citation>
    <scope>NUCLEOTIDE SEQUENCE [LARGE SCALE GENOMIC DNA]</scope>
    <source>
        <strain evidence="2">DF1</strain>
    </source>
</reference>
<dbReference type="EMBL" id="MKIR01000012">
    <property type="protein sequence ID" value="OFI49325.1"/>
    <property type="molecule type" value="Genomic_DNA"/>
</dbReference>
<keyword evidence="2" id="KW-1185">Reference proteome</keyword>
<accession>A0A1E8GM49</accession>
<proteinExistence type="predicted"/>
<protein>
    <submittedName>
        <fullName evidence="1">Uncharacterized protein</fullName>
    </submittedName>
</protein>
<gene>
    <name evidence="1" type="ORF">BG261_01720</name>
</gene>
<organism evidence="1 2">
    <name type="scientific">Floricoccus tropicus</name>
    <dbReference type="NCBI Taxonomy" id="1859473"/>
    <lineage>
        <taxon>Bacteria</taxon>
        <taxon>Bacillati</taxon>
        <taxon>Bacillota</taxon>
        <taxon>Bacilli</taxon>
        <taxon>Lactobacillales</taxon>
        <taxon>Streptococcaceae</taxon>
        <taxon>Floricoccus</taxon>
    </lineage>
</organism>